<dbReference type="PROSITE" id="PS00041">
    <property type="entry name" value="HTH_ARAC_FAMILY_1"/>
    <property type="match status" value="1"/>
</dbReference>
<dbReference type="SMART" id="SM00342">
    <property type="entry name" value="HTH_ARAC"/>
    <property type="match status" value="1"/>
</dbReference>
<dbReference type="EMBL" id="JABDYC010000004">
    <property type="protein sequence ID" value="MBX5023900.1"/>
    <property type="molecule type" value="Genomic_DNA"/>
</dbReference>
<keyword evidence="2" id="KW-0238">DNA-binding</keyword>
<evidence type="ECO:0000256" key="4">
    <source>
        <dbReference type="SAM" id="MobiDB-lite"/>
    </source>
</evidence>
<evidence type="ECO:0000256" key="1">
    <source>
        <dbReference type="ARBA" id="ARBA00023015"/>
    </source>
</evidence>
<name>A0A9Q3QYE8_9HYPH</name>
<dbReference type="InterPro" id="IPR050204">
    <property type="entry name" value="AraC_XylS_family_regulators"/>
</dbReference>
<proteinExistence type="predicted"/>
<evidence type="ECO:0000313" key="7">
    <source>
        <dbReference type="Proteomes" id="UP000749740"/>
    </source>
</evidence>
<feature type="domain" description="HTH araC/xylS-type" evidence="5">
    <location>
        <begin position="97"/>
        <end position="195"/>
    </location>
</feature>
<keyword evidence="1" id="KW-0805">Transcription regulation</keyword>
<dbReference type="InterPro" id="IPR018062">
    <property type="entry name" value="HTH_AraC-typ_CS"/>
</dbReference>
<sequence length="202" mass="22825">MEGGSLSFIRLEFSDDFLMDACQLDGSRQSMVPIYNDRAEKFRLLIERMTELSEITERPPVIVMEQLAIAAVRHLAREARLDFGHHDDAWMHPAALQRVVDRIEAEMHEDLSLALLAQDAGLSISAFVRAFRGSTGISPGEYLIRRRIYRASKLLTGSSLAIKEIARMCGFATHAHLTNVFRSRMGEPPASHRRLSRSMSRT</sequence>
<dbReference type="PROSITE" id="PS01124">
    <property type="entry name" value="HTH_ARAC_FAMILY_2"/>
    <property type="match status" value="1"/>
</dbReference>
<dbReference type="PANTHER" id="PTHR46796:SF14">
    <property type="entry name" value="TRANSCRIPTIONAL REGULATORY PROTEIN"/>
    <property type="match status" value="1"/>
</dbReference>
<evidence type="ECO:0000259" key="5">
    <source>
        <dbReference type="PROSITE" id="PS01124"/>
    </source>
</evidence>
<dbReference type="Pfam" id="PF12833">
    <property type="entry name" value="HTH_18"/>
    <property type="match status" value="1"/>
</dbReference>
<evidence type="ECO:0000256" key="2">
    <source>
        <dbReference type="ARBA" id="ARBA00023125"/>
    </source>
</evidence>
<accession>A0A9Q3QYE8</accession>
<dbReference type="Proteomes" id="UP000749740">
    <property type="component" value="Unassembled WGS sequence"/>
</dbReference>
<protein>
    <submittedName>
        <fullName evidence="6">Helix-turn-helix transcriptional regulator</fullName>
    </submittedName>
</protein>
<organism evidence="6 7">
    <name type="scientific">Rhizobium lentis</name>
    <dbReference type="NCBI Taxonomy" id="1138194"/>
    <lineage>
        <taxon>Bacteria</taxon>
        <taxon>Pseudomonadati</taxon>
        <taxon>Pseudomonadota</taxon>
        <taxon>Alphaproteobacteria</taxon>
        <taxon>Hyphomicrobiales</taxon>
        <taxon>Rhizobiaceae</taxon>
        <taxon>Rhizobium/Agrobacterium group</taxon>
        <taxon>Rhizobium</taxon>
    </lineage>
</organism>
<dbReference type="InterPro" id="IPR009057">
    <property type="entry name" value="Homeodomain-like_sf"/>
</dbReference>
<dbReference type="RefSeq" id="WP_221133684.1">
    <property type="nucleotide sequence ID" value="NZ_JABDYC010000004.1"/>
</dbReference>
<evidence type="ECO:0000313" key="6">
    <source>
        <dbReference type="EMBL" id="MBX5023900.1"/>
    </source>
</evidence>
<dbReference type="InterPro" id="IPR018060">
    <property type="entry name" value="HTH_AraC"/>
</dbReference>
<keyword evidence="3" id="KW-0804">Transcription</keyword>
<gene>
    <name evidence="6" type="ORF">HJB63_15160</name>
</gene>
<dbReference type="GO" id="GO:0003700">
    <property type="term" value="F:DNA-binding transcription factor activity"/>
    <property type="evidence" value="ECO:0007669"/>
    <property type="project" value="InterPro"/>
</dbReference>
<dbReference type="AlphaFoldDB" id="A0A9Q3QYE8"/>
<evidence type="ECO:0000256" key="3">
    <source>
        <dbReference type="ARBA" id="ARBA00023163"/>
    </source>
</evidence>
<dbReference type="PANTHER" id="PTHR46796">
    <property type="entry name" value="HTH-TYPE TRANSCRIPTIONAL ACTIVATOR RHAS-RELATED"/>
    <property type="match status" value="1"/>
</dbReference>
<feature type="region of interest" description="Disordered" evidence="4">
    <location>
        <begin position="183"/>
        <end position="202"/>
    </location>
</feature>
<comment type="caution">
    <text evidence="6">The sequence shown here is derived from an EMBL/GenBank/DDBJ whole genome shotgun (WGS) entry which is preliminary data.</text>
</comment>
<dbReference type="Gene3D" id="1.10.10.60">
    <property type="entry name" value="Homeodomain-like"/>
    <property type="match status" value="2"/>
</dbReference>
<dbReference type="GO" id="GO:0043565">
    <property type="term" value="F:sequence-specific DNA binding"/>
    <property type="evidence" value="ECO:0007669"/>
    <property type="project" value="InterPro"/>
</dbReference>
<reference evidence="6" key="1">
    <citation type="submission" date="2020-04" db="EMBL/GenBank/DDBJ databases">
        <title>Global-level population genomics: horizontal gene transfer, symbiosis and evolution in Rhizobia.</title>
        <authorList>
            <person name="Gai Y."/>
        </authorList>
    </citation>
    <scope>NUCLEOTIDE SEQUENCE</scope>
    <source>
        <strain evidence="6">BLR57</strain>
    </source>
</reference>
<dbReference type="SUPFAM" id="SSF46689">
    <property type="entry name" value="Homeodomain-like"/>
    <property type="match status" value="2"/>
</dbReference>